<dbReference type="EMBL" id="JAJJMO010000001">
    <property type="protein sequence ID" value="MCC9070806.1"/>
    <property type="molecule type" value="Genomic_DNA"/>
</dbReference>
<evidence type="ECO:0000313" key="4">
    <source>
        <dbReference type="EMBL" id="MCC9070806.1"/>
    </source>
</evidence>
<dbReference type="Pfam" id="PF00583">
    <property type="entry name" value="Acetyltransf_1"/>
    <property type="match status" value="1"/>
</dbReference>
<dbReference type="PROSITE" id="PS51186">
    <property type="entry name" value="GNAT"/>
    <property type="match status" value="1"/>
</dbReference>
<dbReference type="InterPro" id="IPR016181">
    <property type="entry name" value="Acyl_CoA_acyltransferase"/>
</dbReference>
<dbReference type="SUPFAM" id="SSF55729">
    <property type="entry name" value="Acyl-CoA N-acyltransferases (Nat)"/>
    <property type="match status" value="1"/>
</dbReference>
<evidence type="ECO:0000256" key="2">
    <source>
        <dbReference type="ARBA" id="ARBA00023315"/>
    </source>
</evidence>
<keyword evidence="1" id="KW-0808">Transferase</keyword>
<evidence type="ECO:0000256" key="1">
    <source>
        <dbReference type="ARBA" id="ARBA00022679"/>
    </source>
</evidence>
<protein>
    <submittedName>
        <fullName evidence="4">GNAT family N-acetyltransferase</fullName>
    </submittedName>
</protein>
<dbReference type="Proteomes" id="UP001430919">
    <property type="component" value="Unassembled WGS sequence"/>
</dbReference>
<organism evidence="4 5">
    <name type="scientific">Flavobacterium pisciphilum</name>
    <dbReference type="NCBI Taxonomy" id="2893755"/>
    <lineage>
        <taxon>Bacteria</taxon>
        <taxon>Pseudomonadati</taxon>
        <taxon>Bacteroidota</taxon>
        <taxon>Flavobacteriia</taxon>
        <taxon>Flavobacteriales</taxon>
        <taxon>Flavobacteriaceae</taxon>
        <taxon>Flavobacterium</taxon>
    </lineage>
</organism>
<comment type="caution">
    <text evidence="4">The sequence shown here is derived from an EMBL/GenBank/DDBJ whole genome shotgun (WGS) entry which is preliminary data.</text>
</comment>
<evidence type="ECO:0000259" key="3">
    <source>
        <dbReference type="PROSITE" id="PS51186"/>
    </source>
</evidence>
<dbReference type="PANTHER" id="PTHR43800:SF1">
    <property type="entry name" value="PEPTIDYL-LYSINE N-ACETYLTRANSFERASE YJAB"/>
    <property type="match status" value="1"/>
</dbReference>
<reference evidence="4" key="1">
    <citation type="submission" date="2021-11" db="EMBL/GenBank/DDBJ databases">
        <title>Description of novel Flavobacterium species.</title>
        <authorList>
            <person name="Saticioglu I.B."/>
            <person name="Ay H."/>
            <person name="Altun S."/>
            <person name="Duman M."/>
        </authorList>
    </citation>
    <scope>NUCLEOTIDE SEQUENCE</scope>
    <source>
        <strain evidence="4">F-65</strain>
    </source>
</reference>
<dbReference type="CDD" id="cd04301">
    <property type="entry name" value="NAT_SF"/>
    <property type="match status" value="1"/>
</dbReference>
<dbReference type="InterPro" id="IPR000182">
    <property type="entry name" value="GNAT_dom"/>
</dbReference>
<gene>
    <name evidence="4" type="ORF">LNQ49_04245</name>
</gene>
<accession>A0ABS8MPV9</accession>
<dbReference type="Gene3D" id="3.40.630.30">
    <property type="match status" value="1"/>
</dbReference>
<proteinExistence type="predicted"/>
<keyword evidence="5" id="KW-1185">Reference proteome</keyword>
<dbReference type="PANTHER" id="PTHR43800">
    <property type="entry name" value="PEPTIDYL-LYSINE N-ACETYLTRANSFERASE YJAB"/>
    <property type="match status" value="1"/>
</dbReference>
<sequence>MIDKIKIIEFRKSDLDSLRELFLKVRKDTFVWANPATFDLLDFDKETKGEYILTALNNEKVIGFISVWMRDNFIHHLYIDESFHKHGIGKKLLKAALEKTTFPVMLKCVEKNIGAVEFYKKMGFIEKARNDNENGTYILFELNKEIE</sequence>
<evidence type="ECO:0000313" key="5">
    <source>
        <dbReference type="Proteomes" id="UP001430919"/>
    </source>
</evidence>
<dbReference type="RefSeq" id="WP_229987475.1">
    <property type="nucleotide sequence ID" value="NZ_JAJJMO010000001.1"/>
</dbReference>
<keyword evidence="2" id="KW-0012">Acyltransferase</keyword>
<name>A0ABS8MPV9_9FLAO</name>
<feature type="domain" description="N-acetyltransferase" evidence="3">
    <location>
        <begin position="5"/>
        <end position="147"/>
    </location>
</feature>